<dbReference type="Proteomes" id="UP001324427">
    <property type="component" value="Unassembled WGS sequence"/>
</dbReference>
<proteinExistence type="predicted"/>
<dbReference type="InterPro" id="IPR056884">
    <property type="entry name" value="NPHP3-like_N"/>
</dbReference>
<feature type="region of interest" description="Disordered" evidence="2">
    <location>
        <begin position="347"/>
        <end position="368"/>
    </location>
</feature>
<organism evidence="4 5">
    <name type="scientific">Oleoguttula mirabilis</name>
    <dbReference type="NCBI Taxonomy" id="1507867"/>
    <lineage>
        <taxon>Eukaryota</taxon>
        <taxon>Fungi</taxon>
        <taxon>Dikarya</taxon>
        <taxon>Ascomycota</taxon>
        <taxon>Pezizomycotina</taxon>
        <taxon>Dothideomycetes</taxon>
        <taxon>Dothideomycetidae</taxon>
        <taxon>Mycosphaerellales</taxon>
        <taxon>Teratosphaeriaceae</taxon>
        <taxon>Oleoguttula</taxon>
    </lineage>
</organism>
<evidence type="ECO:0000256" key="2">
    <source>
        <dbReference type="SAM" id="MobiDB-lite"/>
    </source>
</evidence>
<dbReference type="EMBL" id="JAVFHQ010000028">
    <property type="protein sequence ID" value="KAK4543970.1"/>
    <property type="molecule type" value="Genomic_DNA"/>
</dbReference>
<evidence type="ECO:0000256" key="1">
    <source>
        <dbReference type="ARBA" id="ARBA00022737"/>
    </source>
</evidence>
<dbReference type="InterPro" id="IPR027417">
    <property type="entry name" value="P-loop_NTPase"/>
</dbReference>
<name>A0AAV9JG21_9PEZI</name>
<dbReference type="Gene3D" id="1.25.40.10">
    <property type="entry name" value="Tetratricopeptide repeat domain"/>
    <property type="match status" value="1"/>
</dbReference>
<feature type="region of interest" description="Disordered" evidence="2">
    <location>
        <begin position="157"/>
        <end position="176"/>
    </location>
</feature>
<gene>
    <name evidence="4" type="ORF">LTR36_004744</name>
</gene>
<sequence length="1535" mass="168626">MKDLRPGEHQFLRKLKMKARPLFANVGEYSKQLLLGGDPAIDAAVGGLKRLVENEGLMMGAVVLRKTTRIESVVAHIQGLNVEICDAVYELQADSTGVKIQVTQIQQSLDRIEAGQVETKYNTSATKLIATAIRNAQSEQATKSDIDALRSLLIAERESQPSGPNKQTSALAPTKTSLSKEMKQGMKLEASLAVKDAKKANNDVFERVRADRMEDTGFWIMQEELVKQWIEGDFPFLVVSGESGYGKTFLASRIVDELLGQYKQGTQNVGKSVAYFFCRKGQPALESVSLVLRTLAIGIASNDKVYAKYLSDLFDSKKLVTSDDDGNFTVASQKEVEVVESRPVVKTDGDEDFPGAAGQPKSSGGFAGATEMCTSQEVSSDEGTVALALQESQSTADQTHQIDSARPDDEAAVRELGALWELLFVKYFKNRTSSAYLIIDAIDECEQSDAMALWAAFRALTTADNAPHGLSLLAFVTSDKTTQLLPALGATAPHIQFDGQHNSKDLKRFVQHRMTAAWSTQLVRKALYDEVLHVIVEACNGNFLKASLIVDEVTSLSREDVIAKTIASLPKDLKAAMLLVINRLSRQLDKSSLEDLHDILAWVVCASRDLNLAELDALMYIREPFGARVINLEARMHKEFASLFSVTGKNTISDTAVEERLHCRLPEVDELLLSAAVLEQGSKRLGGSNAEQGHIGVNGLDRRRTAAMQERYVALAHSLIAEQIQEQKAQEGITNFTRNSMQTTVLLSCLDALCDTKAPHDEDSVKLACNYCGANLPYHLKAVHADEVVSDMRVKIAKRIVQLLRDESCIDRWVPCAGPDMARDLLQSREFREMVTDWLQDPNVQQHLDIHDKEWIATIPEAPIKTLYGALALGHSRHWLTRVTNPADSFKFLNVFQTAVTTTGVESADDDKDYALEAASKHDIISLAESAGFEQDSLWHGRVGAALGVAKLYEESAAYLVKALELDKLDDEDGVIRAELAYIYADQERWVDAARELSLAIGSVKQGLQSARPSPYPDCSLPRCLLLNRLALASHYSQAQNVVTAMQTYEEAIEDWETSSESSEYWDDLVSAVTASFETMCNANEWHRAAELLERMVSHPKRLSQKFLSVYSYFMGNDLLHIGYEANCVGALERLADNALITVARYGFDGQTAFVRYNRAVSMLRLQPGSQGEAISLMEAIIDDEEVLDASNGYYCLKDMAERELARVYLDRTLRAREMDLWPDVGCYADKLVRLVKAETDAEGEVVFGTRGCAPILAAWDRVNGRSDRARDCVRCMVDMGIEMLSDTNPENDYEAWVYLGDALLAVGDMEGAIAAVNMLRQSFLGQSPVKDGGAADFDRQLEQNGSGEEDTRAGARESRPLSAEMVAEGDAKSVNETPMLSEHSGATQASDTAVSGTVSATTSGDTDAKASSAEVMALVEQLVPILDAKATNAEQANPNGAFYSCDGSCFEDIPDSAAMYRCSYCIADFCVGCHELIKQGRMEKWSICGSSHDHVPIPAIGSKYPAGVIEVAGEGVQIRDWVNTLKEEWSCGKQ</sequence>
<evidence type="ECO:0000313" key="4">
    <source>
        <dbReference type="EMBL" id="KAK4543970.1"/>
    </source>
</evidence>
<feature type="region of interest" description="Disordered" evidence="2">
    <location>
        <begin position="1381"/>
        <end position="1407"/>
    </location>
</feature>
<keyword evidence="1" id="KW-0677">Repeat</keyword>
<evidence type="ECO:0000259" key="3">
    <source>
        <dbReference type="Pfam" id="PF24883"/>
    </source>
</evidence>
<feature type="region of interest" description="Disordered" evidence="2">
    <location>
        <begin position="1343"/>
        <end position="1369"/>
    </location>
</feature>
<dbReference type="SUPFAM" id="SSF52540">
    <property type="entry name" value="P-loop containing nucleoside triphosphate hydrolases"/>
    <property type="match status" value="1"/>
</dbReference>
<comment type="caution">
    <text evidence="4">The sequence shown here is derived from an EMBL/GenBank/DDBJ whole genome shotgun (WGS) entry which is preliminary data.</text>
</comment>
<dbReference type="Pfam" id="PF24883">
    <property type="entry name" value="NPHP3_N"/>
    <property type="match status" value="1"/>
</dbReference>
<feature type="compositionally biased region" description="Polar residues" evidence="2">
    <location>
        <begin position="160"/>
        <end position="176"/>
    </location>
</feature>
<dbReference type="SUPFAM" id="SSF48452">
    <property type="entry name" value="TPR-like"/>
    <property type="match status" value="1"/>
</dbReference>
<protein>
    <recommendedName>
        <fullName evidence="3">Nephrocystin 3-like N-terminal domain-containing protein</fullName>
    </recommendedName>
</protein>
<accession>A0AAV9JG21</accession>
<feature type="domain" description="Nephrocystin 3-like N-terminal" evidence="3">
    <location>
        <begin position="216"/>
        <end position="320"/>
    </location>
</feature>
<keyword evidence="5" id="KW-1185">Reference proteome</keyword>
<evidence type="ECO:0000313" key="5">
    <source>
        <dbReference type="Proteomes" id="UP001324427"/>
    </source>
</evidence>
<reference evidence="4 5" key="1">
    <citation type="submission" date="2021-11" db="EMBL/GenBank/DDBJ databases">
        <title>Black yeast isolated from Biological Soil Crust.</title>
        <authorList>
            <person name="Kurbessoian T."/>
        </authorList>
    </citation>
    <scope>NUCLEOTIDE SEQUENCE [LARGE SCALE GENOMIC DNA]</scope>
    <source>
        <strain evidence="4 5">CCFEE 5522</strain>
    </source>
</reference>
<dbReference type="PANTHER" id="PTHR10039:SF17">
    <property type="entry name" value="FUNGAL STAND N-TERMINAL GOODBYE DOMAIN-CONTAINING PROTEIN-RELATED"/>
    <property type="match status" value="1"/>
</dbReference>
<feature type="compositionally biased region" description="Low complexity" evidence="2">
    <location>
        <begin position="1390"/>
        <end position="1406"/>
    </location>
</feature>
<dbReference type="PANTHER" id="PTHR10039">
    <property type="entry name" value="AMELOGENIN"/>
    <property type="match status" value="1"/>
</dbReference>
<dbReference type="InterPro" id="IPR011990">
    <property type="entry name" value="TPR-like_helical_dom_sf"/>
</dbReference>
<feature type="compositionally biased region" description="Basic and acidic residues" evidence="2">
    <location>
        <begin position="1350"/>
        <end position="1360"/>
    </location>
</feature>